<evidence type="ECO:0000313" key="2">
    <source>
        <dbReference type="EMBL" id="CAK9309778.1"/>
    </source>
</evidence>
<accession>A0ABP0XNP0</accession>
<feature type="domain" description="F-box" evidence="1">
    <location>
        <begin position="7"/>
        <end position="47"/>
    </location>
</feature>
<dbReference type="Proteomes" id="UP001642487">
    <property type="component" value="Chromosome 1"/>
</dbReference>
<dbReference type="SUPFAM" id="SSF81383">
    <property type="entry name" value="F-box domain"/>
    <property type="match status" value="1"/>
</dbReference>
<reference evidence="2 3" key="1">
    <citation type="submission" date="2024-03" db="EMBL/GenBank/DDBJ databases">
        <authorList>
            <person name="Gkanogiannis A."/>
            <person name="Becerra Lopez-Lavalle L."/>
        </authorList>
    </citation>
    <scope>NUCLEOTIDE SEQUENCE [LARGE SCALE GENOMIC DNA]</scope>
</reference>
<dbReference type="EMBL" id="OZ021735">
    <property type="protein sequence ID" value="CAK9309778.1"/>
    <property type="molecule type" value="Genomic_DNA"/>
</dbReference>
<gene>
    <name evidence="2" type="ORF">CITCOLO1_LOCUS1374</name>
</gene>
<dbReference type="InterPro" id="IPR015915">
    <property type="entry name" value="Kelch-typ_b-propeller"/>
</dbReference>
<dbReference type="Pfam" id="PF00646">
    <property type="entry name" value="F-box"/>
    <property type="match status" value="1"/>
</dbReference>
<proteinExistence type="predicted"/>
<dbReference type="Gene3D" id="1.20.1280.50">
    <property type="match status" value="1"/>
</dbReference>
<dbReference type="SUPFAM" id="SSF117281">
    <property type="entry name" value="Kelch motif"/>
    <property type="match status" value="1"/>
</dbReference>
<sequence length="361" mass="40908">MAQFSNLTSDLTELILSLLPIPSLLRSSAVCKLWHSIVRSPSFLSPHRPRPPWFFLYGLHNTNSNDNQSFAFDPLSDFWFRLPPFPLPPPASASDGFFFATTPHFSFSPIFNPSWTTTSPLRFSRINPLLGLNRHFIVVGGVRLNDGLFDIEDRLSVEIYNPDADFWELCSPLPPDIRSGNSSHSLSSALFEGKFYVLGIYSFFVSCFDLHHYVWSEVQTLRPPGIVFSFLISCSNRLVLAGICYSPSGTSFVVWKIEVETIEFSEISIMPSDLLHSLVEGDEEDGFGNEENQRKYPVCVCEINGENGKCRWKRVPPLPFRLNKFHNIITFASTVSLNNILGQEDEEDEHYSSLSHLELIS</sequence>
<evidence type="ECO:0000313" key="3">
    <source>
        <dbReference type="Proteomes" id="UP001642487"/>
    </source>
</evidence>
<organism evidence="2 3">
    <name type="scientific">Citrullus colocynthis</name>
    <name type="common">colocynth</name>
    <dbReference type="NCBI Taxonomy" id="252529"/>
    <lineage>
        <taxon>Eukaryota</taxon>
        <taxon>Viridiplantae</taxon>
        <taxon>Streptophyta</taxon>
        <taxon>Embryophyta</taxon>
        <taxon>Tracheophyta</taxon>
        <taxon>Spermatophyta</taxon>
        <taxon>Magnoliopsida</taxon>
        <taxon>eudicotyledons</taxon>
        <taxon>Gunneridae</taxon>
        <taxon>Pentapetalae</taxon>
        <taxon>rosids</taxon>
        <taxon>fabids</taxon>
        <taxon>Cucurbitales</taxon>
        <taxon>Cucurbitaceae</taxon>
        <taxon>Benincaseae</taxon>
        <taxon>Citrullus</taxon>
    </lineage>
</organism>
<dbReference type="SMART" id="SM00256">
    <property type="entry name" value="FBOX"/>
    <property type="match status" value="1"/>
</dbReference>
<evidence type="ECO:0000259" key="1">
    <source>
        <dbReference type="SMART" id="SM00256"/>
    </source>
</evidence>
<dbReference type="InterPro" id="IPR036047">
    <property type="entry name" value="F-box-like_dom_sf"/>
</dbReference>
<dbReference type="InterPro" id="IPR001810">
    <property type="entry name" value="F-box_dom"/>
</dbReference>
<dbReference type="PANTHER" id="PTHR47712">
    <property type="entry name" value="OS09G0555300 PROTEIN"/>
    <property type="match status" value="1"/>
</dbReference>
<protein>
    <recommendedName>
        <fullName evidence="1">F-box domain-containing protein</fullName>
    </recommendedName>
</protein>
<dbReference type="Gene3D" id="2.120.10.80">
    <property type="entry name" value="Kelch-type beta propeller"/>
    <property type="match status" value="1"/>
</dbReference>
<name>A0ABP0XNP0_9ROSI</name>
<keyword evidence="3" id="KW-1185">Reference proteome</keyword>
<dbReference type="PANTHER" id="PTHR47712:SF3">
    <property type="entry name" value="F-BOX DOMAIN-CONTAINING PROTEIN"/>
    <property type="match status" value="1"/>
</dbReference>